<dbReference type="PROSITE" id="PS00211">
    <property type="entry name" value="ABC_TRANSPORTER_1"/>
    <property type="match status" value="1"/>
</dbReference>
<dbReference type="Pfam" id="PF00005">
    <property type="entry name" value="ABC_tran"/>
    <property type="match status" value="1"/>
</dbReference>
<evidence type="ECO:0000313" key="5">
    <source>
        <dbReference type="EMBL" id="MEQ2430523.1"/>
    </source>
</evidence>
<dbReference type="PANTHER" id="PTHR42939:SF3">
    <property type="entry name" value="ABC TRANSPORTER ATP-BINDING COMPONENT"/>
    <property type="match status" value="1"/>
</dbReference>
<dbReference type="CDD" id="cd03230">
    <property type="entry name" value="ABC_DR_subfamily_A"/>
    <property type="match status" value="1"/>
</dbReference>
<dbReference type="InterPro" id="IPR027417">
    <property type="entry name" value="P-loop_NTPase"/>
</dbReference>
<keyword evidence="3 5" id="KW-0067">ATP-binding</keyword>
<evidence type="ECO:0000256" key="3">
    <source>
        <dbReference type="ARBA" id="ARBA00022840"/>
    </source>
</evidence>
<dbReference type="Gene3D" id="3.40.50.300">
    <property type="entry name" value="P-loop containing nucleotide triphosphate hydrolases"/>
    <property type="match status" value="1"/>
</dbReference>
<dbReference type="RefSeq" id="WP_330641506.1">
    <property type="nucleotide sequence ID" value="NZ_JBBMFP010000004.1"/>
</dbReference>
<feature type="domain" description="ABC transporter" evidence="4">
    <location>
        <begin position="39"/>
        <end position="269"/>
    </location>
</feature>
<dbReference type="EMBL" id="JBBMFP010000004">
    <property type="protein sequence ID" value="MEQ2430523.1"/>
    <property type="molecule type" value="Genomic_DNA"/>
</dbReference>
<evidence type="ECO:0000313" key="6">
    <source>
        <dbReference type="Proteomes" id="UP001457898"/>
    </source>
</evidence>
<keyword evidence="6" id="KW-1185">Reference proteome</keyword>
<dbReference type="PANTHER" id="PTHR42939">
    <property type="entry name" value="ABC TRANSPORTER ATP-BINDING PROTEIN ALBC-RELATED"/>
    <property type="match status" value="1"/>
</dbReference>
<dbReference type="InterPro" id="IPR017871">
    <property type="entry name" value="ABC_transporter-like_CS"/>
</dbReference>
<dbReference type="GO" id="GO:0005524">
    <property type="term" value="F:ATP binding"/>
    <property type="evidence" value="ECO:0007669"/>
    <property type="project" value="UniProtKB-KW"/>
</dbReference>
<name>A0ABV1DJJ2_9FIRM</name>
<dbReference type="Proteomes" id="UP001457898">
    <property type="component" value="Unassembled WGS sequence"/>
</dbReference>
<accession>A0ABV1DJJ2</accession>
<protein>
    <submittedName>
        <fullName evidence="5">ABC transporter ATP-binding protein</fullName>
    </submittedName>
</protein>
<organism evidence="5 6">
    <name type="scientific">Blautia caccae</name>
    <dbReference type="NCBI Taxonomy" id="3133175"/>
    <lineage>
        <taxon>Bacteria</taxon>
        <taxon>Bacillati</taxon>
        <taxon>Bacillota</taxon>
        <taxon>Clostridia</taxon>
        <taxon>Lachnospirales</taxon>
        <taxon>Lachnospiraceae</taxon>
        <taxon>Blautia</taxon>
    </lineage>
</organism>
<proteinExistence type="predicted"/>
<dbReference type="InterPro" id="IPR003439">
    <property type="entry name" value="ABC_transporter-like_ATP-bd"/>
</dbReference>
<sequence>MSRNERRMMDIEVQIADILCTMHISAVKFCYQKETEEWIMTDALHVEGLTKRFSDFTLENISFSVPTGSIMGLIGPNGSGKTTTIKLILNLLKKQSGSITVLGFDHIKEEQIFKERIGVVFDSHFFVDEWKMPDVEKAMGMFYENWDTEVYYRYLETFRINREKRVKELSKGMQMKLMLACSFSHRAELLILDEPTSGLDPVSRDELLDILLEYTKDKRHSVLFSTHITPDLNKIADSITFINRGKLLYSGEKEKLTESYCIVSGSSRQLTPERKAAMPNIKIYPDSFEALVRREELSGLAGLQTRPAVMDDIIVFVSKGDVLL</sequence>
<evidence type="ECO:0000259" key="4">
    <source>
        <dbReference type="PROSITE" id="PS50893"/>
    </source>
</evidence>
<keyword evidence="2" id="KW-0547">Nucleotide-binding</keyword>
<dbReference type="InterPro" id="IPR051782">
    <property type="entry name" value="ABC_Transporter_VariousFunc"/>
</dbReference>
<gene>
    <name evidence="5" type="ORF">WMO65_05850</name>
</gene>
<evidence type="ECO:0000256" key="1">
    <source>
        <dbReference type="ARBA" id="ARBA00022448"/>
    </source>
</evidence>
<reference evidence="5 6" key="1">
    <citation type="submission" date="2024-03" db="EMBL/GenBank/DDBJ databases">
        <title>Human intestinal bacterial collection.</title>
        <authorList>
            <person name="Pauvert C."/>
            <person name="Hitch T.C.A."/>
            <person name="Clavel T."/>
        </authorList>
    </citation>
    <scope>NUCLEOTIDE SEQUENCE [LARGE SCALE GENOMIC DNA]</scope>
    <source>
        <strain evidence="5 6">CLA-SR-H028</strain>
    </source>
</reference>
<dbReference type="SMART" id="SM00382">
    <property type="entry name" value="AAA"/>
    <property type="match status" value="1"/>
</dbReference>
<comment type="caution">
    <text evidence="5">The sequence shown here is derived from an EMBL/GenBank/DDBJ whole genome shotgun (WGS) entry which is preliminary data.</text>
</comment>
<dbReference type="InterPro" id="IPR003593">
    <property type="entry name" value="AAA+_ATPase"/>
</dbReference>
<dbReference type="PROSITE" id="PS50893">
    <property type="entry name" value="ABC_TRANSPORTER_2"/>
    <property type="match status" value="1"/>
</dbReference>
<dbReference type="SUPFAM" id="SSF52540">
    <property type="entry name" value="P-loop containing nucleoside triphosphate hydrolases"/>
    <property type="match status" value="1"/>
</dbReference>
<evidence type="ECO:0000256" key="2">
    <source>
        <dbReference type="ARBA" id="ARBA00022741"/>
    </source>
</evidence>
<keyword evidence="1" id="KW-0813">Transport</keyword>